<feature type="region of interest" description="Disordered" evidence="1">
    <location>
        <begin position="1"/>
        <end position="29"/>
    </location>
</feature>
<keyword evidence="3" id="KW-1185">Reference proteome</keyword>
<dbReference type="Proteomes" id="UP000321062">
    <property type="component" value="Chromosome"/>
</dbReference>
<evidence type="ECO:0000313" key="3">
    <source>
        <dbReference type="Proteomes" id="UP000321062"/>
    </source>
</evidence>
<dbReference type="AlphaFoldDB" id="A0A5B9DR52"/>
<dbReference type="InterPro" id="IPR019704">
    <property type="entry name" value="Flagellar_assmbl_FliX_class2"/>
</dbReference>
<keyword evidence="2" id="KW-0282">Flagellum</keyword>
<dbReference type="GO" id="GO:0044781">
    <property type="term" value="P:bacterial-type flagellum organization"/>
    <property type="evidence" value="ECO:0007669"/>
    <property type="project" value="InterPro"/>
</dbReference>
<proteinExistence type="predicted"/>
<protein>
    <submittedName>
        <fullName evidence="2">Flagellar assembly regulator FliX</fullName>
    </submittedName>
</protein>
<evidence type="ECO:0000313" key="2">
    <source>
        <dbReference type="EMBL" id="QEE21259.1"/>
    </source>
</evidence>
<feature type="compositionally biased region" description="Low complexity" evidence="1">
    <location>
        <begin position="17"/>
        <end position="26"/>
    </location>
</feature>
<keyword evidence="2" id="KW-0969">Cilium</keyword>
<reference evidence="2 3" key="1">
    <citation type="journal article" date="2015" name="Int. J. Syst. Evol. Microbiol.">
        <title>Youhaiella tibetensis gen. nov., sp. nov., isolated from subsurface sediment.</title>
        <authorList>
            <person name="Wang Y.X."/>
            <person name="Huang F.Q."/>
            <person name="Nogi Y."/>
            <person name="Pang S.J."/>
            <person name="Wang P.K."/>
            <person name="Lv J."/>
        </authorList>
    </citation>
    <scope>NUCLEOTIDE SEQUENCE [LARGE SCALE GENOMIC DNA]</scope>
    <source>
        <strain evidence="3">fig4</strain>
    </source>
</reference>
<dbReference type="RefSeq" id="WP_082202162.1">
    <property type="nucleotide sequence ID" value="NZ_BMFM01000001.1"/>
</dbReference>
<dbReference type="Pfam" id="PF10768">
    <property type="entry name" value="FliX"/>
    <property type="match status" value="1"/>
</dbReference>
<dbReference type="KEGG" id="yti:FNA67_14185"/>
<evidence type="ECO:0000256" key="1">
    <source>
        <dbReference type="SAM" id="MobiDB-lite"/>
    </source>
</evidence>
<dbReference type="EMBL" id="CP041690">
    <property type="protein sequence ID" value="QEE21259.1"/>
    <property type="molecule type" value="Genomic_DNA"/>
</dbReference>
<dbReference type="OrthoDB" id="8005693at2"/>
<gene>
    <name evidence="2" type="ORF">FNA67_14185</name>
</gene>
<keyword evidence="2" id="KW-0966">Cell projection</keyword>
<accession>A0A5B9DR52</accession>
<organism evidence="2 3">
    <name type="scientific">Paradevosia tibetensis</name>
    <dbReference type="NCBI Taxonomy" id="1447062"/>
    <lineage>
        <taxon>Bacteria</taxon>
        <taxon>Pseudomonadati</taxon>
        <taxon>Pseudomonadota</taxon>
        <taxon>Alphaproteobacteria</taxon>
        <taxon>Hyphomicrobiales</taxon>
        <taxon>Devosiaceae</taxon>
        <taxon>Paradevosia</taxon>
    </lineage>
</organism>
<sequence>MRIEGYSRTAGVGGKAGASRSSASGAVFQPDMGEMPRVANARAISPTAGIDAILALQAIEDPVLKRRKTVRRGRALLDTLEAIKADLLLGRVGESRLNHLMALIGQAREQCDPELDALIDDIELRARVELAKLGQYPAF</sequence>
<name>A0A5B9DR52_9HYPH</name>